<gene>
    <name evidence="5" type="ORF">MZV50_11115</name>
</gene>
<keyword evidence="6" id="KW-1185">Reference proteome</keyword>
<dbReference type="InterPro" id="IPR036388">
    <property type="entry name" value="WH-like_DNA-bd_sf"/>
</dbReference>
<evidence type="ECO:0000313" key="6">
    <source>
        <dbReference type="Proteomes" id="UP001057520"/>
    </source>
</evidence>
<dbReference type="Gene3D" id="1.10.10.10">
    <property type="entry name" value="Winged helix-like DNA-binding domain superfamily/Winged helix DNA-binding domain"/>
    <property type="match status" value="1"/>
</dbReference>
<dbReference type="Gene3D" id="1.20.120.530">
    <property type="entry name" value="GntR ligand-binding domain-like"/>
    <property type="match status" value="1"/>
</dbReference>
<dbReference type="Proteomes" id="UP001057520">
    <property type="component" value="Chromosome"/>
</dbReference>
<dbReference type="SUPFAM" id="SSF48008">
    <property type="entry name" value="GntR ligand-binding domain-like"/>
    <property type="match status" value="1"/>
</dbReference>
<dbReference type="InterPro" id="IPR036390">
    <property type="entry name" value="WH_DNA-bd_sf"/>
</dbReference>
<feature type="domain" description="HTH gntR-type" evidence="4">
    <location>
        <begin position="17"/>
        <end position="85"/>
    </location>
</feature>
<name>A0ABY5A1N7_9CAUL</name>
<proteinExistence type="predicted"/>
<keyword evidence="3" id="KW-0804">Transcription</keyword>
<reference evidence="5 6" key="1">
    <citation type="submission" date="2022-04" db="EMBL/GenBank/DDBJ databases">
        <title>Genome sequence of soybean root-associated Caulobacter segnis RL271.</title>
        <authorList>
            <person name="Longley R."/>
            <person name="Bonito G."/>
            <person name="Trigodet F."/>
            <person name="Crosson S."/>
            <person name="Fiebig A."/>
        </authorList>
    </citation>
    <scope>NUCLEOTIDE SEQUENCE [LARGE SCALE GENOMIC DNA]</scope>
    <source>
        <strain evidence="5 6">RL271</strain>
    </source>
</reference>
<sequence length="264" mass="28530">MPSFAPLRTGQATPLGRRAPHRLAYVLLNRIKAGVFARGDWLPTEHALMAEFPVSRTTLREALIILECLGVVESHHGVGSQVISGRLENEGHGSAFDLVALLQACRAFEVEAAGLTASLDEKESAPLRPCPSLSGPITTEACRDFHTGLARATGNGAISISIAQLWDAAVARPTIRDPLNVALAREGRAVRARQTMVVDALMRRSSLEARHAVGALFDTYLAAVVDIEEQDRLTRIPLDGIHGRQRWNRGAIAAAPSRLARMKT</sequence>
<evidence type="ECO:0000259" key="4">
    <source>
        <dbReference type="PROSITE" id="PS50949"/>
    </source>
</evidence>
<keyword evidence="2" id="KW-0238">DNA-binding</keyword>
<keyword evidence="1" id="KW-0805">Transcription regulation</keyword>
<dbReference type="CDD" id="cd07377">
    <property type="entry name" value="WHTH_GntR"/>
    <property type="match status" value="1"/>
</dbReference>
<evidence type="ECO:0000256" key="1">
    <source>
        <dbReference type="ARBA" id="ARBA00023015"/>
    </source>
</evidence>
<dbReference type="Pfam" id="PF00392">
    <property type="entry name" value="GntR"/>
    <property type="match status" value="1"/>
</dbReference>
<dbReference type="PROSITE" id="PS50949">
    <property type="entry name" value="HTH_GNTR"/>
    <property type="match status" value="1"/>
</dbReference>
<dbReference type="PANTHER" id="PTHR43537">
    <property type="entry name" value="TRANSCRIPTIONAL REGULATOR, GNTR FAMILY"/>
    <property type="match status" value="1"/>
</dbReference>
<evidence type="ECO:0000256" key="3">
    <source>
        <dbReference type="ARBA" id="ARBA00023163"/>
    </source>
</evidence>
<dbReference type="SMART" id="SM00345">
    <property type="entry name" value="HTH_GNTR"/>
    <property type="match status" value="1"/>
</dbReference>
<accession>A0ABY5A1N7</accession>
<dbReference type="PANTHER" id="PTHR43537:SF5">
    <property type="entry name" value="UXU OPERON TRANSCRIPTIONAL REGULATOR"/>
    <property type="match status" value="1"/>
</dbReference>
<dbReference type="PRINTS" id="PR00035">
    <property type="entry name" value="HTHGNTR"/>
</dbReference>
<evidence type="ECO:0000256" key="2">
    <source>
        <dbReference type="ARBA" id="ARBA00023125"/>
    </source>
</evidence>
<organism evidence="5 6">
    <name type="scientific">Caulobacter segnis</name>
    <dbReference type="NCBI Taxonomy" id="88688"/>
    <lineage>
        <taxon>Bacteria</taxon>
        <taxon>Pseudomonadati</taxon>
        <taxon>Pseudomonadota</taxon>
        <taxon>Alphaproteobacteria</taxon>
        <taxon>Caulobacterales</taxon>
        <taxon>Caulobacteraceae</taxon>
        <taxon>Caulobacter</taxon>
    </lineage>
</organism>
<dbReference type="SUPFAM" id="SSF46785">
    <property type="entry name" value="Winged helix' DNA-binding domain"/>
    <property type="match status" value="1"/>
</dbReference>
<protein>
    <submittedName>
        <fullName evidence="5">GntR family transcriptional regulator</fullName>
    </submittedName>
</protein>
<dbReference type="InterPro" id="IPR000524">
    <property type="entry name" value="Tscrpt_reg_HTH_GntR"/>
</dbReference>
<dbReference type="EMBL" id="CP096040">
    <property type="protein sequence ID" value="USQ98046.1"/>
    <property type="molecule type" value="Genomic_DNA"/>
</dbReference>
<evidence type="ECO:0000313" key="5">
    <source>
        <dbReference type="EMBL" id="USQ98046.1"/>
    </source>
</evidence>
<dbReference type="InterPro" id="IPR008920">
    <property type="entry name" value="TF_FadR/GntR_C"/>
</dbReference>